<evidence type="ECO:0000256" key="2">
    <source>
        <dbReference type="ARBA" id="ARBA00009142"/>
    </source>
</evidence>
<dbReference type="RefSeq" id="WP_377800503.1">
    <property type="nucleotide sequence ID" value="NZ_JBHSLW010000037.1"/>
</dbReference>
<keyword evidence="3" id="KW-0813">Transport</keyword>
<dbReference type="Proteomes" id="UP001596053">
    <property type="component" value="Unassembled WGS sequence"/>
</dbReference>
<feature type="transmembrane region" description="Helical" evidence="8">
    <location>
        <begin position="179"/>
        <end position="200"/>
    </location>
</feature>
<dbReference type="PANTHER" id="PTHR30269:SF37">
    <property type="entry name" value="MEMBRANE TRANSPORTER PROTEIN"/>
    <property type="match status" value="1"/>
</dbReference>
<comment type="similarity">
    <text evidence="2 8">Belongs to the 4-toluene sulfonate uptake permease (TSUP) (TC 2.A.102) family.</text>
</comment>
<sequence length="259" mass="27336">MTDLVPLFFPDVTPHGIAILVGATLLGGLVRGFTGFGFAMVFMPLASTVIGPVAALGLIWVIDLPFALPLAARSAKRAEWSEVIPLLIAATLTLPLGVALLTWLDRATMRWLLALLVLAAVALMAPGWRYHGKPGIPLSLGVGAASGLCNGLASIGGMPLAVFWLGAQRNDRHKTRANLQTYFGLSTVVSGTILALKGIITLASALMALPLFAVYGAGLWLGTHAFGIASEQTFRRIAYLTIFLSALVSLPLWDAVLPR</sequence>
<evidence type="ECO:0000256" key="5">
    <source>
        <dbReference type="ARBA" id="ARBA00022692"/>
    </source>
</evidence>
<feature type="transmembrane region" description="Helical" evidence="8">
    <location>
        <begin position="37"/>
        <end position="62"/>
    </location>
</feature>
<dbReference type="Pfam" id="PF01925">
    <property type="entry name" value="TauE"/>
    <property type="match status" value="1"/>
</dbReference>
<comment type="caution">
    <text evidence="9">The sequence shown here is derived from an EMBL/GenBank/DDBJ whole genome shotgun (WGS) entry which is preliminary data.</text>
</comment>
<evidence type="ECO:0000256" key="4">
    <source>
        <dbReference type="ARBA" id="ARBA00022475"/>
    </source>
</evidence>
<gene>
    <name evidence="9" type="ORF">ACFPOB_21880</name>
</gene>
<dbReference type="InterPro" id="IPR052017">
    <property type="entry name" value="TSUP"/>
</dbReference>
<evidence type="ECO:0000256" key="7">
    <source>
        <dbReference type="ARBA" id="ARBA00023136"/>
    </source>
</evidence>
<accession>A0ABW0IZ01</accession>
<evidence type="ECO:0000313" key="10">
    <source>
        <dbReference type="Proteomes" id="UP001596053"/>
    </source>
</evidence>
<name>A0ABW0IZ01_9HYPH</name>
<keyword evidence="6 8" id="KW-1133">Transmembrane helix</keyword>
<keyword evidence="7 8" id="KW-0472">Membrane</keyword>
<evidence type="ECO:0000256" key="8">
    <source>
        <dbReference type="RuleBase" id="RU363041"/>
    </source>
</evidence>
<feature type="transmembrane region" description="Helical" evidence="8">
    <location>
        <begin position="12"/>
        <end position="30"/>
    </location>
</feature>
<keyword evidence="4 8" id="KW-1003">Cell membrane</keyword>
<dbReference type="InterPro" id="IPR002781">
    <property type="entry name" value="TM_pro_TauE-like"/>
</dbReference>
<feature type="transmembrane region" description="Helical" evidence="8">
    <location>
        <begin position="140"/>
        <end position="167"/>
    </location>
</feature>
<keyword evidence="5 8" id="KW-0812">Transmembrane</keyword>
<protein>
    <recommendedName>
        <fullName evidence="8">Probable membrane transporter protein</fullName>
    </recommendedName>
</protein>
<organism evidence="9 10">
    <name type="scientific">Bosea eneae</name>
    <dbReference type="NCBI Taxonomy" id="151454"/>
    <lineage>
        <taxon>Bacteria</taxon>
        <taxon>Pseudomonadati</taxon>
        <taxon>Pseudomonadota</taxon>
        <taxon>Alphaproteobacteria</taxon>
        <taxon>Hyphomicrobiales</taxon>
        <taxon>Boseaceae</taxon>
        <taxon>Bosea</taxon>
    </lineage>
</organism>
<evidence type="ECO:0000256" key="6">
    <source>
        <dbReference type="ARBA" id="ARBA00022989"/>
    </source>
</evidence>
<feature type="transmembrane region" description="Helical" evidence="8">
    <location>
        <begin position="206"/>
        <end position="229"/>
    </location>
</feature>
<evidence type="ECO:0000313" key="9">
    <source>
        <dbReference type="EMBL" id="MFC5422220.1"/>
    </source>
</evidence>
<keyword evidence="10" id="KW-1185">Reference proteome</keyword>
<feature type="transmembrane region" description="Helical" evidence="8">
    <location>
        <begin position="82"/>
        <end position="104"/>
    </location>
</feature>
<comment type="subcellular location">
    <subcellularLocation>
        <location evidence="1 8">Cell membrane</location>
        <topology evidence="1 8">Multi-pass membrane protein</topology>
    </subcellularLocation>
</comment>
<reference evidence="10" key="1">
    <citation type="journal article" date="2019" name="Int. J. Syst. Evol. Microbiol.">
        <title>The Global Catalogue of Microorganisms (GCM) 10K type strain sequencing project: providing services to taxonomists for standard genome sequencing and annotation.</title>
        <authorList>
            <consortium name="The Broad Institute Genomics Platform"/>
            <consortium name="The Broad Institute Genome Sequencing Center for Infectious Disease"/>
            <person name="Wu L."/>
            <person name="Ma J."/>
        </authorList>
    </citation>
    <scope>NUCLEOTIDE SEQUENCE [LARGE SCALE GENOMIC DNA]</scope>
    <source>
        <strain evidence="10">NCAIM B.01391</strain>
    </source>
</reference>
<evidence type="ECO:0000256" key="3">
    <source>
        <dbReference type="ARBA" id="ARBA00022448"/>
    </source>
</evidence>
<feature type="transmembrane region" description="Helical" evidence="8">
    <location>
        <begin position="236"/>
        <end position="253"/>
    </location>
</feature>
<feature type="transmembrane region" description="Helical" evidence="8">
    <location>
        <begin position="111"/>
        <end position="128"/>
    </location>
</feature>
<evidence type="ECO:0000256" key="1">
    <source>
        <dbReference type="ARBA" id="ARBA00004651"/>
    </source>
</evidence>
<dbReference type="PANTHER" id="PTHR30269">
    <property type="entry name" value="TRANSMEMBRANE PROTEIN YFCA"/>
    <property type="match status" value="1"/>
</dbReference>
<proteinExistence type="inferred from homology"/>
<dbReference type="EMBL" id="JBHSLW010000037">
    <property type="protein sequence ID" value="MFC5422220.1"/>
    <property type="molecule type" value="Genomic_DNA"/>
</dbReference>